<dbReference type="InterPro" id="IPR052594">
    <property type="entry name" value="J_domain-containing_protein"/>
</dbReference>
<dbReference type="GO" id="GO:0005634">
    <property type="term" value="C:nucleus"/>
    <property type="evidence" value="ECO:0000318"/>
    <property type="project" value="GO_Central"/>
</dbReference>
<dbReference type="Ensembl" id="ENSLOCT00000010295.1">
    <property type="protein sequence ID" value="ENSLOCP00000010282.1"/>
    <property type="gene ID" value="ENSLOCG00000008452.1"/>
</dbReference>
<dbReference type="Pfam" id="PF23302">
    <property type="entry name" value="HTH_DNAJC9"/>
    <property type="match status" value="1"/>
</dbReference>
<dbReference type="FunFam" id="1.10.287.110:FF:000035">
    <property type="entry name" value="DnaJ homolog subfamily C member 9"/>
    <property type="match status" value="1"/>
</dbReference>
<dbReference type="EMBL" id="AHAT01004012">
    <property type="status" value="NOT_ANNOTATED_CDS"/>
    <property type="molecule type" value="Genomic_DNA"/>
</dbReference>
<dbReference type="Bgee" id="ENSLOCG00000008452">
    <property type="expression patterns" value="Expressed in testis and 13 other cell types or tissues"/>
</dbReference>
<evidence type="ECO:0000256" key="3">
    <source>
        <dbReference type="ARBA" id="ARBA00071610"/>
    </source>
</evidence>
<dbReference type="SMART" id="SM00271">
    <property type="entry name" value="DnaJ"/>
    <property type="match status" value="1"/>
</dbReference>
<dbReference type="STRING" id="7918.ENSLOCP00000010282"/>
<dbReference type="InterPro" id="IPR018253">
    <property type="entry name" value="DnaJ_domain_CS"/>
</dbReference>
<evidence type="ECO:0000313" key="6">
    <source>
        <dbReference type="Ensembl" id="ENSLOCP00000010282.1"/>
    </source>
</evidence>
<dbReference type="OMA" id="WLDLWSK"/>
<reference evidence="6" key="3">
    <citation type="submission" date="2025-09" db="UniProtKB">
        <authorList>
            <consortium name="Ensembl"/>
        </authorList>
    </citation>
    <scope>IDENTIFICATION</scope>
</reference>
<dbReference type="InParanoid" id="W5MPH3"/>
<dbReference type="GO" id="GO:0031072">
    <property type="term" value="F:heat shock protein binding"/>
    <property type="evidence" value="ECO:0000318"/>
    <property type="project" value="GO_Central"/>
</dbReference>
<evidence type="ECO:0000256" key="2">
    <source>
        <dbReference type="ARBA" id="ARBA00054761"/>
    </source>
</evidence>
<reference evidence="6" key="2">
    <citation type="submission" date="2025-08" db="UniProtKB">
        <authorList>
            <consortium name="Ensembl"/>
        </authorList>
    </citation>
    <scope>IDENTIFICATION</scope>
</reference>
<reference evidence="7" key="1">
    <citation type="submission" date="2011-12" db="EMBL/GenBank/DDBJ databases">
        <title>The Draft Genome of Lepisosteus oculatus.</title>
        <authorList>
            <consortium name="The Broad Institute Genome Assembly &amp; Analysis Group"/>
            <consortium name="Computational R&amp;D Group"/>
            <consortium name="and Sequencing Platform"/>
            <person name="Di Palma F."/>
            <person name="Alfoldi J."/>
            <person name="Johnson J."/>
            <person name="Berlin A."/>
            <person name="Gnerre S."/>
            <person name="Jaffe D."/>
            <person name="MacCallum I."/>
            <person name="Young S."/>
            <person name="Walker B.J."/>
            <person name="Lander E.S."/>
            <person name="Lindblad-Toh K."/>
        </authorList>
    </citation>
    <scope>NUCLEOTIDE SEQUENCE [LARGE SCALE GENOMIC DNA]</scope>
</reference>
<keyword evidence="1" id="KW-0597">Phosphoprotein</keyword>
<dbReference type="InterPro" id="IPR001623">
    <property type="entry name" value="DnaJ_domain"/>
</dbReference>
<dbReference type="InterPro" id="IPR056453">
    <property type="entry name" value="HTH_DNAJC9"/>
</dbReference>
<evidence type="ECO:0000313" key="7">
    <source>
        <dbReference type="Proteomes" id="UP000018468"/>
    </source>
</evidence>
<feature type="coiled-coil region" evidence="4">
    <location>
        <begin position="178"/>
        <end position="215"/>
    </location>
</feature>
<dbReference type="PANTHER" id="PTHR44144:SF1">
    <property type="entry name" value="DNAJ HOMOLOG SUBFAMILY C MEMBER 9"/>
    <property type="match status" value="1"/>
</dbReference>
<dbReference type="PROSITE" id="PS50076">
    <property type="entry name" value="DNAJ_2"/>
    <property type="match status" value="1"/>
</dbReference>
<dbReference type="PRINTS" id="PR00625">
    <property type="entry name" value="JDOMAIN"/>
</dbReference>
<dbReference type="Gene3D" id="1.10.287.110">
    <property type="entry name" value="DnaJ domain"/>
    <property type="match status" value="1"/>
</dbReference>
<feature type="domain" description="J" evidence="5">
    <location>
        <begin position="15"/>
        <end position="80"/>
    </location>
</feature>
<keyword evidence="4" id="KW-0175">Coiled coil</keyword>
<accession>W5MPH3</accession>
<name>W5MPH3_LEPOC</name>
<dbReference type="CDD" id="cd06257">
    <property type="entry name" value="DnaJ"/>
    <property type="match status" value="1"/>
</dbReference>
<dbReference type="GeneTree" id="ENSGT00390000014549"/>
<proteinExistence type="predicted"/>
<dbReference type="SUPFAM" id="SSF46565">
    <property type="entry name" value="Chaperone J-domain"/>
    <property type="match status" value="1"/>
</dbReference>
<dbReference type="GO" id="GO:0005737">
    <property type="term" value="C:cytoplasm"/>
    <property type="evidence" value="ECO:0000318"/>
    <property type="project" value="GO_Central"/>
</dbReference>
<organism evidence="6 7">
    <name type="scientific">Lepisosteus oculatus</name>
    <name type="common">Spotted gar</name>
    <dbReference type="NCBI Taxonomy" id="7918"/>
    <lineage>
        <taxon>Eukaryota</taxon>
        <taxon>Metazoa</taxon>
        <taxon>Chordata</taxon>
        <taxon>Craniata</taxon>
        <taxon>Vertebrata</taxon>
        <taxon>Euteleostomi</taxon>
        <taxon>Actinopterygii</taxon>
        <taxon>Neopterygii</taxon>
        <taxon>Holostei</taxon>
        <taxon>Semionotiformes</taxon>
        <taxon>Lepisosteidae</taxon>
        <taxon>Lepisosteus</taxon>
    </lineage>
</organism>
<dbReference type="AlphaFoldDB" id="W5MPH3"/>
<dbReference type="eggNOG" id="KOG0719">
    <property type="taxonomic scope" value="Eukaryota"/>
</dbReference>
<evidence type="ECO:0000259" key="5">
    <source>
        <dbReference type="PROSITE" id="PS50076"/>
    </source>
</evidence>
<protein>
    <recommendedName>
        <fullName evidence="3">DnaJ homolog subfamily C member 9</fullName>
    </recommendedName>
</protein>
<evidence type="ECO:0000256" key="1">
    <source>
        <dbReference type="ARBA" id="ARBA00022553"/>
    </source>
</evidence>
<keyword evidence="7" id="KW-1185">Reference proteome</keyword>
<evidence type="ECO:0000256" key="4">
    <source>
        <dbReference type="SAM" id="Coils"/>
    </source>
</evidence>
<dbReference type="Pfam" id="PF00226">
    <property type="entry name" value="DnaJ"/>
    <property type="match status" value="1"/>
</dbReference>
<comment type="function">
    <text evidence="2">Acts as a dual histone chaperone and heat shock co-chaperone. As a histone chaperone, forms a co-chaperone complex with MCM2 and histone H3-H4 heterodimers; and may thereby assist MCM2 in histone H3-H4 heterodimer recognition and facilitate the assembly of histones into nucleosomes. May also act as a histone co-chaperone together with TONSL. May recruit histone chaperones ASF1A, NASP and SPT2 to histone H3-H4 heterodimers. Also plays a role as co-chaperone of the HSP70 family of molecular chaperone proteins, such as HSPA1A, HSPA1B and HSPA8. As a co-chaperone, may play a role in the recruitment of HSP70-type molecular chaperone machinery to histone H3-H4 substrates, thereby maintaining the histone structural integrity. Exhibits activity to assemble histones onto DNA in vitro.</text>
</comment>
<dbReference type="PROSITE" id="PS00636">
    <property type="entry name" value="DNAJ_1"/>
    <property type="match status" value="1"/>
</dbReference>
<sequence length="285" mass="33076">MGLIDLCQELFGSPDLYQVLRVSRGASGPAVRRGYYKVSMEVHPDRAPSDPRATEKFQTLGKVYAVLSDAEQRAVYDEQGIVDEEADSLQRDRCWEEYWRLLFPKLTVEDIVKFENKYKGSQEEKNDVHQLYLKFKGNMDKIMMSILCGTYEDEPRIRDLIQEGIDAEDLPDFKGTLAEKEKKEAEKLIKERKQNEEAEQLMKEQKQNEEKDQDLVAALQTRQKSREQEFNSLLSDLENKYCKKGAKGGKGKRPKKDPFGTWKITRAQMLINVKTLHHLFAFVQT</sequence>
<dbReference type="Proteomes" id="UP000018468">
    <property type="component" value="Linkage group LG5"/>
</dbReference>
<dbReference type="InterPro" id="IPR036869">
    <property type="entry name" value="J_dom_sf"/>
</dbReference>
<dbReference type="PANTHER" id="PTHR44144">
    <property type="entry name" value="DNAJ HOMOLOG SUBFAMILY C MEMBER 9"/>
    <property type="match status" value="1"/>
</dbReference>